<gene>
    <name evidence="12" type="ORF">MYCFIDRAFT_152681</name>
</gene>
<feature type="compositionally biased region" description="Low complexity" evidence="10">
    <location>
        <begin position="154"/>
        <end position="185"/>
    </location>
</feature>
<evidence type="ECO:0000256" key="8">
    <source>
        <dbReference type="ARBA" id="ARBA00048679"/>
    </source>
</evidence>
<dbReference type="VEuPathDB" id="FungiDB:MYCFIDRAFT_152681"/>
<feature type="compositionally biased region" description="Low complexity" evidence="10">
    <location>
        <begin position="718"/>
        <end position="734"/>
    </location>
</feature>
<feature type="compositionally biased region" description="Polar residues" evidence="10">
    <location>
        <begin position="22"/>
        <end position="39"/>
    </location>
</feature>
<dbReference type="CDD" id="cd14008">
    <property type="entry name" value="STKc_LKB1_CaMKK"/>
    <property type="match status" value="1"/>
</dbReference>
<keyword evidence="2" id="KW-0723">Serine/threonine-protein kinase</keyword>
<feature type="compositionally biased region" description="Polar residues" evidence="10">
    <location>
        <begin position="248"/>
        <end position="264"/>
    </location>
</feature>
<evidence type="ECO:0000313" key="12">
    <source>
        <dbReference type="EMBL" id="EME84457.1"/>
    </source>
</evidence>
<evidence type="ECO:0000256" key="1">
    <source>
        <dbReference type="ARBA" id="ARBA00012513"/>
    </source>
</evidence>
<feature type="compositionally biased region" description="Low complexity" evidence="10">
    <location>
        <begin position="583"/>
        <end position="594"/>
    </location>
</feature>
<feature type="compositionally biased region" description="Polar residues" evidence="10">
    <location>
        <begin position="803"/>
        <end position="818"/>
    </location>
</feature>
<feature type="region of interest" description="Disordered" evidence="10">
    <location>
        <begin position="701"/>
        <end position="736"/>
    </location>
</feature>
<dbReference type="InterPro" id="IPR017441">
    <property type="entry name" value="Protein_kinase_ATP_BS"/>
</dbReference>
<dbReference type="Proteomes" id="UP000016932">
    <property type="component" value="Unassembled WGS sequence"/>
</dbReference>
<dbReference type="STRING" id="383855.M3B531"/>
<dbReference type="GO" id="GO:0005524">
    <property type="term" value="F:ATP binding"/>
    <property type="evidence" value="ECO:0007669"/>
    <property type="project" value="UniProtKB-UniRule"/>
</dbReference>
<dbReference type="Gene3D" id="1.10.510.10">
    <property type="entry name" value="Transferase(Phosphotransferase) domain 1"/>
    <property type="match status" value="1"/>
</dbReference>
<organism evidence="12 13">
    <name type="scientific">Pseudocercospora fijiensis (strain CIRAD86)</name>
    <name type="common">Black leaf streak disease fungus</name>
    <name type="synonym">Mycosphaerella fijiensis</name>
    <dbReference type="NCBI Taxonomy" id="383855"/>
    <lineage>
        <taxon>Eukaryota</taxon>
        <taxon>Fungi</taxon>
        <taxon>Dikarya</taxon>
        <taxon>Ascomycota</taxon>
        <taxon>Pezizomycotina</taxon>
        <taxon>Dothideomycetes</taxon>
        <taxon>Dothideomycetidae</taxon>
        <taxon>Mycosphaerellales</taxon>
        <taxon>Mycosphaerellaceae</taxon>
        <taxon>Pseudocercospora</taxon>
    </lineage>
</organism>
<feature type="compositionally biased region" description="Polar residues" evidence="10">
    <location>
        <begin position="873"/>
        <end position="882"/>
    </location>
</feature>
<dbReference type="Pfam" id="PF00069">
    <property type="entry name" value="Pkinase"/>
    <property type="match status" value="1"/>
</dbReference>
<dbReference type="InterPro" id="IPR011009">
    <property type="entry name" value="Kinase-like_dom_sf"/>
</dbReference>
<dbReference type="RefSeq" id="XP_007925081.1">
    <property type="nucleotide sequence ID" value="XM_007926890.1"/>
</dbReference>
<dbReference type="PANTHER" id="PTHR24346:SF77">
    <property type="entry name" value="SERINE THREONINE PROTEIN KINASE"/>
    <property type="match status" value="1"/>
</dbReference>
<evidence type="ECO:0000256" key="3">
    <source>
        <dbReference type="ARBA" id="ARBA00022679"/>
    </source>
</evidence>
<dbReference type="EMBL" id="KB446557">
    <property type="protein sequence ID" value="EME84457.1"/>
    <property type="molecule type" value="Genomic_DNA"/>
</dbReference>
<dbReference type="SMART" id="SM00220">
    <property type="entry name" value="S_TKc"/>
    <property type="match status" value="1"/>
</dbReference>
<feature type="region of interest" description="Disordered" evidence="10">
    <location>
        <begin position="748"/>
        <end position="837"/>
    </location>
</feature>
<keyword evidence="4 9" id="KW-0547">Nucleotide-binding</keyword>
<dbReference type="GO" id="GO:0042149">
    <property type="term" value="P:cellular response to glucose starvation"/>
    <property type="evidence" value="ECO:0007669"/>
    <property type="project" value="UniProtKB-ARBA"/>
</dbReference>
<dbReference type="PROSITE" id="PS00107">
    <property type="entry name" value="PROTEIN_KINASE_ATP"/>
    <property type="match status" value="1"/>
</dbReference>
<dbReference type="GO" id="GO:0035556">
    <property type="term" value="P:intracellular signal transduction"/>
    <property type="evidence" value="ECO:0007669"/>
    <property type="project" value="TreeGrafter"/>
</dbReference>
<feature type="region of interest" description="Disordered" evidence="10">
    <location>
        <begin position="59"/>
        <end position="199"/>
    </location>
</feature>
<feature type="compositionally biased region" description="Basic and acidic residues" evidence="10">
    <location>
        <begin position="1"/>
        <end position="15"/>
    </location>
</feature>
<feature type="compositionally biased region" description="Low complexity" evidence="10">
    <location>
        <begin position="59"/>
        <end position="72"/>
    </location>
</feature>
<dbReference type="EC" id="2.7.11.1" evidence="1"/>
<dbReference type="PROSITE" id="PS50011">
    <property type="entry name" value="PROTEIN_KINASE_DOM"/>
    <property type="match status" value="1"/>
</dbReference>
<proteinExistence type="predicted"/>
<evidence type="ECO:0000256" key="9">
    <source>
        <dbReference type="PROSITE-ProRule" id="PRU10141"/>
    </source>
</evidence>
<feature type="region of interest" description="Disordered" evidence="10">
    <location>
        <begin position="572"/>
        <end position="604"/>
    </location>
</feature>
<dbReference type="KEGG" id="pfj:MYCFIDRAFT_152681"/>
<feature type="region of interest" description="Disordered" evidence="10">
    <location>
        <begin position="1"/>
        <end position="39"/>
    </location>
</feature>
<feature type="binding site" evidence="9">
    <location>
        <position position="352"/>
    </location>
    <ligand>
        <name>ATP</name>
        <dbReference type="ChEBI" id="CHEBI:30616"/>
    </ligand>
</feature>
<sequence length="900" mass="97395">MSTEEHNDDGQESRSQESSGQNVEYTSKSEMPPSSNVITVTPRSAVEATAQAEVEGALVEAQAEAQAEAEAASNPDYFTLHPASAECTIETARLDQSQSQSQHSQDNPQAQPLSLPLPPSSLPRTRSNPSPAASLSGSDVESGPRAHSETAAKPPSSSLLPLSSPRPAAQTAISSLSIESTESSATVRPAPSPSRPALTTQLTFPSQALAELHKQQYPASYVPTYMRGPHVNTFSSAIASHYARPHRGTQTSHNSPAVTPSTAGLFSPHGPASAVPLETESDASGTYASPFLHFTHTHAPKETHTADVDIDPVSGRKVINNYEIVDELGRGTHGKVKLGRDLYHRDNYVAIKIVERFSKRRKLGRLGTTEDKVKKEVAILKKARHPNVVALLEVIDDPSRKKVYIVLDTEGLSALADEVLDSELDSDLEFVPVMTIEQIRVAFRDTLLGLQYLHYQGIIHRDIKPPNLLSTAQGRVKISDFGHGEDVSEAEAHDQDEAKELAKTVGTPAFYAPELCSTDPADEPLPVTKAIDVWALGITLFCMLFARTPFVDDQYVVMRQIADDEVYIPQQRLQPTEPDEPKSQSSSRASSQARNTFSTPASKRNPLDFAYENLGDELHDLLSRLLIKDPRDRITLEEVRHHPWVLADLPDQHAWLEETDPTRQAEKKIEISKDEINAAVVPLNLMERVKSVVKGVSTKLGLGTKRERSQSSASLPKDGSPGPSAHSSSSTISSDARRMSIRAEQIVSALQSSHDQHPLSKSVAASPDSDKASRRVARLNGHSDAGHRLSRVTSRPTPHRAMTLNSATESMRTVTPSDFTRAESPPKSPGLPGTPQALATLSGSALGGLLGGAARMVSRVRESSRQRSRQRRGPTSETSSVHSSDHHAEATLAVSDATAA</sequence>
<evidence type="ECO:0000313" key="13">
    <source>
        <dbReference type="Proteomes" id="UP000016932"/>
    </source>
</evidence>
<evidence type="ECO:0000256" key="5">
    <source>
        <dbReference type="ARBA" id="ARBA00022777"/>
    </source>
</evidence>
<dbReference type="Gene3D" id="3.30.200.20">
    <property type="entry name" value="Phosphorylase Kinase, domain 1"/>
    <property type="match status" value="1"/>
</dbReference>
<keyword evidence="13" id="KW-1185">Reference proteome</keyword>
<feature type="region of interest" description="Disordered" evidence="10">
    <location>
        <begin position="855"/>
        <end position="900"/>
    </location>
</feature>
<reference evidence="12 13" key="1">
    <citation type="journal article" date="2012" name="PLoS Pathog.">
        <title>Diverse lifestyles and strategies of plant pathogenesis encoded in the genomes of eighteen Dothideomycetes fungi.</title>
        <authorList>
            <person name="Ohm R.A."/>
            <person name="Feau N."/>
            <person name="Henrissat B."/>
            <person name="Schoch C.L."/>
            <person name="Horwitz B.A."/>
            <person name="Barry K.W."/>
            <person name="Condon B.J."/>
            <person name="Copeland A.C."/>
            <person name="Dhillon B."/>
            <person name="Glaser F."/>
            <person name="Hesse C.N."/>
            <person name="Kosti I."/>
            <person name="LaButti K."/>
            <person name="Lindquist E.A."/>
            <person name="Lucas S."/>
            <person name="Salamov A.A."/>
            <person name="Bradshaw R.E."/>
            <person name="Ciuffetti L."/>
            <person name="Hamelin R.C."/>
            <person name="Kema G.H.J."/>
            <person name="Lawrence C."/>
            <person name="Scott J.A."/>
            <person name="Spatafora J.W."/>
            <person name="Turgeon B.G."/>
            <person name="de Wit P.J.G.M."/>
            <person name="Zhong S."/>
            <person name="Goodwin S.B."/>
            <person name="Grigoriev I.V."/>
        </authorList>
    </citation>
    <scope>NUCLEOTIDE SEQUENCE [LARGE SCALE GENOMIC DNA]</scope>
    <source>
        <strain evidence="12 13">CIRAD86</strain>
    </source>
</reference>
<comment type="catalytic activity">
    <reaction evidence="7">
        <text>L-threonyl-[protein] + ATP = O-phospho-L-threonyl-[protein] + ADP + H(+)</text>
        <dbReference type="Rhea" id="RHEA:46608"/>
        <dbReference type="Rhea" id="RHEA-COMP:11060"/>
        <dbReference type="Rhea" id="RHEA-COMP:11605"/>
        <dbReference type="ChEBI" id="CHEBI:15378"/>
        <dbReference type="ChEBI" id="CHEBI:30013"/>
        <dbReference type="ChEBI" id="CHEBI:30616"/>
        <dbReference type="ChEBI" id="CHEBI:61977"/>
        <dbReference type="ChEBI" id="CHEBI:456216"/>
        <dbReference type="EC" id="2.7.11.1"/>
    </reaction>
</comment>
<protein>
    <recommendedName>
        <fullName evidence="1">non-specific serine/threonine protein kinase</fullName>
        <ecNumber evidence="1">2.7.11.1</ecNumber>
    </recommendedName>
</protein>
<feature type="compositionally biased region" description="Low complexity" evidence="10">
    <location>
        <begin position="122"/>
        <end position="131"/>
    </location>
</feature>
<name>M3B531_PSEFD</name>
<dbReference type="GeneID" id="19331630"/>
<evidence type="ECO:0000256" key="7">
    <source>
        <dbReference type="ARBA" id="ARBA00047899"/>
    </source>
</evidence>
<accession>M3B531</accession>
<feature type="region of interest" description="Disordered" evidence="10">
    <location>
        <begin position="244"/>
        <end position="280"/>
    </location>
</feature>
<keyword evidence="5" id="KW-0418">Kinase</keyword>
<dbReference type="FunFam" id="3.30.200.20:FF:000206">
    <property type="entry name" value="Serine/threonine-protein kinase Ssp1"/>
    <property type="match status" value="1"/>
</dbReference>
<evidence type="ECO:0000256" key="4">
    <source>
        <dbReference type="ARBA" id="ARBA00022741"/>
    </source>
</evidence>
<dbReference type="HOGENOM" id="CLU_322011_0_0_1"/>
<dbReference type="PANTHER" id="PTHR24346">
    <property type="entry name" value="MAP/MICROTUBULE AFFINITY-REGULATING KINASE"/>
    <property type="match status" value="1"/>
</dbReference>
<evidence type="ECO:0000256" key="6">
    <source>
        <dbReference type="ARBA" id="ARBA00022840"/>
    </source>
</evidence>
<feature type="domain" description="Protein kinase" evidence="11">
    <location>
        <begin position="322"/>
        <end position="645"/>
    </location>
</feature>
<dbReference type="InterPro" id="IPR000719">
    <property type="entry name" value="Prot_kinase_dom"/>
</dbReference>
<dbReference type="OrthoDB" id="68483at2759"/>
<keyword evidence="6 9" id="KW-0067">ATP-binding</keyword>
<evidence type="ECO:0000259" key="11">
    <source>
        <dbReference type="PROSITE" id="PS50011"/>
    </source>
</evidence>
<dbReference type="AlphaFoldDB" id="M3B531"/>
<evidence type="ECO:0000256" key="10">
    <source>
        <dbReference type="SAM" id="MobiDB-lite"/>
    </source>
</evidence>
<dbReference type="GO" id="GO:0005737">
    <property type="term" value="C:cytoplasm"/>
    <property type="evidence" value="ECO:0007669"/>
    <property type="project" value="TreeGrafter"/>
</dbReference>
<dbReference type="SUPFAM" id="SSF56112">
    <property type="entry name" value="Protein kinase-like (PK-like)"/>
    <property type="match status" value="1"/>
</dbReference>
<feature type="non-terminal residue" evidence="12">
    <location>
        <position position="1"/>
    </location>
</feature>
<keyword evidence="3" id="KW-0808">Transferase</keyword>
<dbReference type="GO" id="GO:0001558">
    <property type="term" value="P:regulation of cell growth"/>
    <property type="evidence" value="ECO:0007669"/>
    <property type="project" value="UniProtKB-ARBA"/>
</dbReference>
<feature type="compositionally biased region" description="Low complexity" evidence="10">
    <location>
        <begin position="96"/>
        <end position="105"/>
    </location>
</feature>
<comment type="catalytic activity">
    <reaction evidence="8">
        <text>L-seryl-[protein] + ATP = O-phospho-L-seryl-[protein] + ADP + H(+)</text>
        <dbReference type="Rhea" id="RHEA:17989"/>
        <dbReference type="Rhea" id="RHEA-COMP:9863"/>
        <dbReference type="Rhea" id="RHEA-COMP:11604"/>
        <dbReference type="ChEBI" id="CHEBI:15378"/>
        <dbReference type="ChEBI" id="CHEBI:29999"/>
        <dbReference type="ChEBI" id="CHEBI:30616"/>
        <dbReference type="ChEBI" id="CHEBI:83421"/>
        <dbReference type="ChEBI" id="CHEBI:456216"/>
        <dbReference type="EC" id="2.7.11.1"/>
    </reaction>
</comment>
<dbReference type="GO" id="GO:0004674">
    <property type="term" value="F:protein serine/threonine kinase activity"/>
    <property type="evidence" value="ECO:0007669"/>
    <property type="project" value="UniProtKB-KW"/>
</dbReference>
<dbReference type="eggNOG" id="KOG0585">
    <property type="taxonomic scope" value="Eukaryota"/>
</dbReference>
<evidence type="ECO:0000256" key="2">
    <source>
        <dbReference type="ARBA" id="ARBA00022527"/>
    </source>
</evidence>